<gene>
    <name evidence="1" type="ORF">JCM19239_5142</name>
</gene>
<comment type="caution">
    <text evidence="1">The sequence shown here is derived from an EMBL/GenBank/DDBJ whole genome shotgun (WGS) entry which is preliminary data.</text>
</comment>
<evidence type="ECO:0008006" key="3">
    <source>
        <dbReference type="Google" id="ProtNLM"/>
    </source>
</evidence>
<proteinExistence type="predicted"/>
<sequence>MKLKTLSTLIAVALTAGTLSGCNFYDELLVVKLQKSQVAAIHRLKVLMLLLKTLLSSLLQLLRRKRAKSLALKKAVTMPQWGQWFLKSLSR</sequence>
<accession>A0ABQ0J974</accession>
<evidence type="ECO:0000313" key="1">
    <source>
        <dbReference type="EMBL" id="GAL25252.1"/>
    </source>
</evidence>
<organism evidence="1 2">
    <name type="scientific">Vibrio variabilis</name>
    <dbReference type="NCBI Taxonomy" id="990271"/>
    <lineage>
        <taxon>Bacteria</taxon>
        <taxon>Pseudomonadati</taxon>
        <taxon>Pseudomonadota</taxon>
        <taxon>Gammaproteobacteria</taxon>
        <taxon>Vibrionales</taxon>
        <taxon>Vibrionaceae</taxon>
        <taxon>Vibrio</taxon>
    </lineage>
</organism>
<name>A0ABQ0J974_9VIBR</name>
<dbReference type="PROSITE" id="PS51257">
    <property type="entry name" value="PROKAR_LIPOPROTEIN"/>
    <property type="match status" value="1"/>
</dbReference>
<reference evidence="2" key="2">
    <citation type="submission" date="2014-09" db="EMBL/GenBank/DDBJ databases">
        <authorList>
            <consortium name="NBRP consortium"/>
            <person name="Sawabe T."/>
            <person name="Meirelles P."/>
            <person name="Nakanishi M."/>
            <person name="Sayaka M."/>
            <person name="Hattori M."/>
            <person name="Ohkuma M."/>
        </authorList>
    </citation>
    <scope>NUCLEOTIDE SEQUENCE [LARGE SCALE GENOMIC DNA]</scope>
    <source>
        <strain evidence="2">JCM 19239</strain>
    </source>
</reference>
<dbReference type="Proteomes" id="UP000029223">
    <property type="component" value="Unassembled WGS sequence"/>
</dbReference>
<protein>
    <recommendedName>
        <fullName evidence="3">Lipoprotein</fullName>
    </recommendedName>
</protein>
<keyword evidence="2" id="KW-1185">Reference proteome</keyword>
<dbReference type="EMBL" id="BBMS01000008">
    <property type="protein sequence ID" value="GAL25252.1"/>
    <property type="molecule type" value="Genomic_DNA"/>
</dbReference>
<evidence type="ECO:0000313" key="2">
    <source>
        <dbReference type="Proteomes" id="UP000029223"/>
    </source>
</evidence>
<reference evidence="2" key="1">
    <citation type="submission" date="2014-09" db="EMBL/GenBank/DDBJ databases">
        <title>Vibrio variabilis JCM 19239. (C206) whole genome shotgun sequence.</title>
        <authorList>
            <person name="Sawabe T."/>
            <person name="Meirelles P."/>
            <person name="Nakanishi M."/>
            <person name="Sayaka M."/>
            <person name="Hattori M."/>
            <person name="Ohkuma M."/>
        </authorList>
    </citation>
    <scope>NUCLEOTIDE SEQUENCE [LARGE SCALE GENOMIC DNA]</scope>
    <source>
        <strain evidence="2">JCM 19239</strain>
    </source>
</reference>